<dbReference type="Pfam" id="PF00356">
    <property type="entry name" value="LacI"/>
    <property type="match status" value="1"/>
</dbReference>
<evidence type="ECO:0000259" key="4">
    <source>
        <dbReference type="PROSITE" id="PS50932"/>
    </source>
</evidence>
<dbReference type="PANTHER" id="PTHR30146">
    <property type="entry name" value="LACI-RELATED TRANSCRIPTIONAL REPRESSOR"/>
    <property type="match status" value="1"/>
</dbReference>
<sequence>MVTMSDVAKEADVSRATASYALRGDTRIAEKTRTKVLAAAKRLNYSANLSARSLRSGRNGVIGVAIFELDKPYPSQMSAAISREINAHGMQAIIQQTMNSREDEVSILRRVTSQLCDGTIFSPGNVSNEEMKALTHGKPIVLLDDPSVRPVFDSVMTASREGARTAVAHLLAQGCHRIGVVGSDLAILDEPSMKNSVAARRLSGCLEALEEGKRTLSPDSFIGLEPWDEDSARSLAHSLAAQGDFPFDGVFCITDSMALGMIRGLHECGISVPRDVAVIGFDGINESASYIPSLTTISTDREDLAHKAVSILLDDLNQPDGRTKPRRQTARFRLDVRESTMLGR</sequence>
<evidence type="ECO:0000256" key="1">
    <source>
        <dbReference type="ARBA" id="ARBA00023015"/>
    </source>
</evidence>
<dbReference type="OrthoDB" id="2854648at2"/>
<dbReference type="EMBL" id="CP006018">
    <property type="protein sequence ID" value="AIC91397.1"/>
    <property type="molecule type" value="Genomic_DNA"/>
</dbReference>
<evidence type="ECO:0000313" key="5">
    <source>
        <dbReference type="EMBL" id="AIC91397.1"/>
    </source>
</evidence>
<dbReference type="Gene3D" id="1.10.260.40">
    <property type="entry name" value="lambda repressor-like DNA-binding domains"/>
    <property type="match status" value="1"/>
</dbReference>
<dbReference type="PROSITE" id="PS00356">
    <property type="entry name" value="HTH_LACI_1"/>
    <property type="match status" value="1"/>
</dbReference>
<evidence type="ECO:0000256" key="2">
    <source>
        <dbReference type="ARBA" id="ARBA00023125"/>
    </source>
</evidence>
<dbReference type="InterPro" id="IPR046335">
    <property type="entry name" value="LacI/GalR-like_sensor"/>
</dbReference>
<evidence type="ECO:0000313" key="6">
    <source>
        <dbReference type="Proteomes" id="UP000028569"/>
    </source>
</evidence>
<dbReference type="CDD" id="cd06267">
    <property type="entry name" value="PBP1_LacI_sugar_binding-like"/>
    <property type="match status" value="1"/>
</dbReference>
<dbReference type="InterPro" id="IPR000843">
    <property type="entry name" value="HTH_LacI"/>
</dbReference>
<keyword evidence="2" id="KW-0238">DNA-binding</keyword>
<dbReference type="InterPro" id="IPR028082">
    <property type="entry name" value="Peripla_BP_I"/>
</dbReference>
<dbReference type="HOGENOM" id="CLU_037628_6_1_11"/>
<dbReference type="PANTHER" id="PTHR30146:SF153">
    <property type="entry name" value="LACTOSE OPERON REPRESSOR"/>
    <property type="match status" value="1"/>
</dbReference>
<dbReference type="GO" id="GO:0003700">
    <property type="term" value="F:DNA-binding transcription factor activity"/>
    <property type="evidence" value="ECO:0007669"/>
    <property type="project" value="TreeGrafter"/>
</dbReference>
<gene>
    <name evidence="5" type="ORF">BINDI_0111</name>
</gene>
<dbReference type="Gene3D" id="3.40.50.2300">
    <property type="match status" value="2"/>
</dbReference>
<dbReference type="CDD" id="cd01392">
    <property type="entry name" value="HTH_LacI"/>
    <property type="match status" value="1"/>
</dbReference>
<dbReference type="AlphaFoldDB" id="A0A087VSR1"/>
<dbReference type="PROSITE" id="PS50932">
    <property type="entry name" value="HTH_LACI_2"/>
    <property type="match status" value="1"/>
</dbReference>
<dbReference type="SUPFAM" id="SSF47413">
    <property type="entry name" value="lambda repressor-like DNA-binding domains"/>
    <property type="match status" value="1"/>
</dbReference>
<dbReference type="GO" id="GO:0000976">
    <property type="term" value="F:transcription cis-regulatory region binding"/>
    <property type="evidence" value="ECO:0007669"/>
    <property type="project" value="TreeGrafter"/>
</dbReference>
<feature type="domain" description="HTH lacI-type" evidence="4">
    <location>
        <begin position="2"/>
        <end position="56"/>
    </location>
</feature>
<dbReference type="Pfam" id="PF13377">
    <property type="entry name" value="Peripla_BP_3"/>
    <property type="match status" value="1"/>
</dbReference>
<dbReference type="KEGG" id="bii:BINDI_0111"/>
<proteinExistence type="predicted"/>
<evidence type="ECO:0000256" key="3">
    <source>
        <dbReference type="ARBA" id="ARBA00023163"/>
    </source>
</evidence>
<keyword evidence="1" id="KW-0805">Transcription regulation</keyword>
<dbReference type="InterPro" id="IPR010982">
    <property type="entry name" value="Lambda_DNA-bd_dom_sf"/>
</dbReference>
<name>A0A087VSR1_9BIFI</name>
<dbReference type="SMART" id="SM00354">
    <property type="entry name" value="HTH_LACI"/>
    <property type="match status" value="1"/>
</dbReference>
<organism evidence="5 6">
    <name type="scientific">Bifidobacterium [indicum] DSM 20214 = LMG 11587</name>
    <dbReference type="NCBI Taxonomy" id="1341694"/>
    <lineage>
        <taxon>Bacteria</taxon>
        <taxon>Bacillati</taxon>
        <taxon>Actinomycetota</taxon>
        <taxon>Actinomycetes</taxon>
        <taxon>Bifidobacteriales</taxon>
        <taxon>Bifidobacteriaceae</taxon>
        <taxon>Bifidobacterium</taxon>
    </lineage>
</organism>
<accession>A0A087VSR1</accession>
<dbReference type="RefSeq" id="WP_033491715.1">
    <property type="nucleotide sequence ID" value="NZ_CP006018.1"/>
</dbReference>
<keyword evidence="3" id="KW-0804">Transcription</keyword>
<keyword evidence="6" id="KW-1185">Reference proteome</keyword>
<protein>
    <submittedName>
        <fullName evidence="5">Regulatory protein, LacI</fullName>
    </submittedName>
</protein>
<dbReference type="SUPFAM" id="SSF53822">
    <property type="entry name" value="Periplasmic binding protein-like I"/>
    <property type="match status" value="1"/>
</dbReference>
<dbReference type="Proteomes" id="UP000028569">
    <property type="component" value="Chromosome"/>
</dbReference>
<reference evidence="5 6" key="1">
    <citation type="journal article" date="2014" name="Appl. Environ. Microbiol.">
        <title>Genomic encyclopedia of type strains of the genus Bifidobacterium.</title>
        <authorList>
            <person name="Milani C."/>
            <person name="Lugli G.A."/>
            <person name="Duranti S."/>
            <person name="Turroni F."/>
            <person name="Bottacini F."/>
            <person name="Mangifesta M."/>
            <person name="Sanchez B."/>
            <person name="Viappiani A."/>
            <person name="Mancabelli L."/>
            <person name="Taminiau B."/>
            <person name="Delcenserie V."/>
            <person name="Barrangou R."/>
            <person name="Margolles A."/>
            <person name="van Sinderen D."/>
            <person name="Ventura M."/>
        </authorList>
    </citation>
    <scope>NUCLEOTIDE SEQUENCE [LARGE SCALE GENOMIC DNA]</scope>
    <source>
        <strain evidence="5 6">LMG 11587</strain>
    </source>
</reference>